<dbReference type="Proteomes" id="UP001156882">
    <property type="component" value="Unassembled WGS sequence"/>
</dbReference>
<comment type="similarity">
    <text evidence="3">Belongs to the binding-protein-dependent transport system permease family. HisMQ subfamily.</text>
</comment>
<dbReference type="CDD" id="cd06261">
    <property type="entry name" value="TM_PBP2"/>
    <property type="match status" value="1"/>
</dbReference>
<feature type="domain" description="ABC transmembrane type-1" evidence="11">
    <location>
        <begin position="170"/>
        <end position="364"/>
    </location>
</feature>
<dbReference type="InterPro" id="IPR010065">
    <property type="entry name" value="AA_ABC_transptr_permease_3TM"/>
</dbReference>
<evidence type="ECO:0000256" key="8">
    <source>
        <dbReference type="ARBA" id="ARBA00022989"/>
    </source>
</evidence>
<dbReference type="RefSeq" id="WP_284313832.1">
    <property type="nucleotide sequence ID" value="NZ_BSPC01000034.1"/>
</dbReference>
<evidence type="ECO:0000256" key="4">
    <source>
        <dbReference type="ARBA" id="ARBA00022448"/>
    </source>
</evidence>
<evidence type="ECO:0000256" key="2">
    <source>
        <dbReference type="ARBA" id="ARBA00004429"/>
    </source>
</evidence>
<dbReference type="PANTHER" id="PTHR30614">
    <property type="entry name" value="MEMBRANE COMPONENT OF AMINO ACID ABC TRANSPORTER"/>
    <property type="match status" value="1"/>
</dbReference>
<comment type="subcellular location">
    <subcellularLocation>
        <location evidence="2">Cell inner membrane</location>
        <topology evidence="2">Multi-pass membrane protein</topology>
    </subcellularLocation>
    <subcellularLocation>
        <location evidence="10">Cell membrane</location>
        <topology evidence="10">Multi-pass membrane protein</topology>
    </subcellularLocation>
</comment>
<evidence type="ECO:0000256" key="3">
    <source>
        <dbReference type="ARBA" id="ARBA00010072"/>
    </source>
</evidence>
<dbReference type="EMBL" id="BSPC01000034">
    <property type="protein sequence ID" value="GLS20751.1"/>
    <property type="molecule type" value="Genomic_DNA"/>
</dbReference>
<keyword evidence="4 10" id="KW-0813">Transport</keyword>
<dbReference type="PROSITE" id="PS50928">
    <property type="entry name" value="ABC_TM1"/>
    <property type="match status" value="1"/>
</dbReference>
<evidence type="ECO:0000256" key="5">
    <source>
        <dbReference type="ARBA" id="ARBA00022475"/>
    </source>
</evidence>
<keyword evidence="9 10" id="KW-0472">Membrane</keyword>
<evidence type="ECO:0000256" key="6">
    <source>
        <dbReference type="ARBA" id="ARBA00022692"/>
    </source>
</evidence>
<comment type="function">
    <text evidence="1">Part of the binding-protein-dependent transport system for glutamine; probably responsible for the translocation of the substrate across the membrane.</text>
</comment>
<dbReference type="InterPro" id="IPR000515">
    <property type="entry name" value="MetI-like"/>
</dbReference>
<keyword evidence="7" id="KW-0029">Amino-acid transport</keyword>
<keyword evidence="5" id="KW-1003">Cell membrane</keyword>
<name>A0ABQ6CRB7_9HYPH</name>
<dbReference type="Pfam" id="PF00528">
    <property type="entry name" value="BPD_transp_1"/>
    <property type="match status" value="1"/>
</dbReference>
<sequence length="379" mass="40850">MSSTNDSRGAGATLGLLGGSRPWSAGTPPKDVTGWAITALGVTVFVLACSWMTLKGIYSAAETLKVDGPLAAGILIILSVAVLALAWPAIQSWRRSQIAKAALAANNLVNARVATAASREFAYTTLGYAAVVVALLLIAQFFIANNLAVSRTFFQLPLIFSTFGLMLKAFWINIYIFVIAEILVLVWGLFVAIARLVPGDAGKPVRVMATVYTDAFRGMPAIINIYLIGFGIPLTGLPILKDLAPESYAILALTLTYGAYVSEVYRSGIESIHWSQVAASRSLGLTYFQTLRYVIVPQAARRIIPPLLNDFIALQKDTALVNVIGSIDSFNQAKIVASNHFNLSPVTTVAILFIAITIPQARFVDKMIEHDQRRMRGGS</sequence>
<evidence type="ECO:0000256" key="7">
    <source>
        <dbReference type="ARBA" id="ARBA00022970"/>
    </source>
</evidence>
<feature type="transmembrane region" description="Helical" evidence="10">
    <location>
        <begin position="218"/>
        <end position="240"/>
    </location>
</feature>
<proteinExistence type="inferred from homology"/>
<dbReference type="NCBIfam" id="TIGR01726">
    <property type="entry name" value="HEQRo_perm_3TM"/>
    <property type="match status" value="1"/>
</dbReference>
<dbReference type="PANTHER" id="PTHR30614:SF20">
    <property type="entry name" value="GLUTAMINE TRANSPORT SYSTEM PERMEASE PROTEIN GLNP"/>
    <property type="match status" value="1"/>
</dbReference>
<keyword evidence="8 10" id="KW-1133">Transmembrane helix</keyword>
<evidence type="ECO:0000313" key="12">
    <source>
        <dbReference type="EMBL" id="GLS20751.1"/>
    </source>
</evidence>
<feature type="transmembrane region" description="Helical" evidence="10">
    <location>
        <begin position="149"/>
        <end position="167"/>
    </location>
</feature>
<dbReference type="InterPro" id="IPR043429">
    <property type="entry name" value="ArtM/GltK/GlnP/TcyL/YhdX-like"/>
</dbReference>
<keyword evidence="13" id="KW-1185">Reference proteome</keyword>
<comment type="caution">
    <text evidence="12">The sequence shown here is derived from an EMBL/GenBank/DDBJ whole genome shotgun (WGS) entry which is preliminary data.</text>
</comment>
<protein>
    <recommendedName>
        <fullName evidence="11">ABC transmembrane type-1 domain-containing protein</fullName>
    </recommendedName>
</protein>
<reference evidence="13" key="1">
    <citation type="journal article" date="2019" name="Int. J. Syst. Evol. Microbiol.">
        <title>The Global Catalogue of Microorganisms (GCM) 10K type strain sequencing project: providing services to taxonomists for standard genome sequencing and annotation.</title>
        <authorList>
            <consortium name="The Broad Institute Genomics Platform"/>
            <consortium name="The Broad Institute Genome Sequencing Center for Infectious Disease"/>
            <person name="Wu L."/>
            <person name="Ma J."/>
        </authorList>
    </citation>
    <scope>NUCLEOTIDE SEQUENCE [LARGE SCALE GENOMIC DNA]</scope>
    <source>
        <strain evidence="13">NBRC 101365</strain>
    </source>
</reference>
<feature type="transmembrane region" description="Helical" evidence="10">
    <location>
        <begin position="121"/>
        <end position="143"/>
    </location>
</feature>
<feature type="transmembrane region" description="Helical" evidence="10">
    <location>
        <begin position="70"/>
        <end position="90"/>
    </location>
</feature>
<dbReference type="InterPro" id="IPR035906">
    <property type="entry name" value="MetI-like_sf"/>
</dbReference>
<evidence type="ECO:0000256" key="9">
    <source>
        <dbReference type="ARBA" id="ARBA00023136"/>
    </source>
</evidence>
<accession>A0ABQ6CRB7</accession>
<evidence type="ECO:0000313" key="13">
    <source>
        <dbReference type="Proteomes" id="UP001156882"/>
    </source>
</evidence>
<organism evidence="12 13">
    <name type="scientific">Labrys miyagiensis</name>
    <dbReference type="NCBI Taxonomy" id="346912"/>
    <lineage>
        <taxon>Bacteria</taxon>
        <taxon>Pseudomonadati</taxon>
        <taxon>Pseudomonadota</taxon>
        <taxon>Alphaproteobacteria</taxon>
        <taxon>Hyphomicrobiales</taxon>
        <taxon>Xanthobacteraceae</taxon>
        <taxon>Labrys</taxon>
    </lineage>
</organism>
<feature type="transmembrane region" description="Helical" evidence="10">
    <location>
        <begin position="174"/>
        <end position="198"/>
    </location>
</feature>
<keyword evidence="6 10" id="KW-0812">Transmembrane</keyword>
<gene>
    <name evidence="12" type="ORF">GCM10007874_37680</name>
</gene>
<dbReference type="SUPFAM" id="SSF161098">
    <property type="entry name" value="MetI-like"/>
    <property type="match status" value="1"/>
</dbReference>
<feature type="transmembrane region" description="Helical" evidence="10">
    <location>
        <begin position="346"/>
        <end position="364"/>
    </location>
</feature>
<evidence type="ECO:0000259" key="11">
    <source>
        <dbReference type="PROSITE" id="PS50928"/>
    </source>
</evidence>
<feature type="transmembrane region" description="Helical" evidence="10">
    <location>
        <begin position="35"/>
        <end position="58"/>
    </location>
</feature>
<dbReference type="Gene3D" id="1.10.3720.10">
    <property type="entry name" value="MetI-like"/>
    <property type="match status" value="1"/>
</dbReference>
<evidence type="ECO:0000256" key="10">
    <source>
        <dbReference type="RuleBase" id="RU363032"/>
    </source>
</evidence>
<evidence type="ECO:0000256" key="1">
    <source>
        <dbReference type="ARBA" id="ARBA00003159"/>
    </source>
</evidence>